<keyword evidence="3" id="KW-1185">Reference proteome</keyword>
<organism evidence="2 3">
    <name type="scientific">Streptomyces piniterrae</name>
    <dbReference type="NCBI Taxonomy" id="2571125"/>
    <lineage>
        <taxon>Bacteria</taxon>
        <taxon>Bacillati</taxon>
        <taxon>Actinomycetota</taxon>
        <taxon>Actinomycetes</taxon>
        <taxon>Kitasatosporales</taxon>
        <taxon>Streptomycetaceae</taxon>
        <taxon>Streptomyces</taxon>
    </lineage>
</organism>
<dbReference type="Proteomes" id="UP000308697">
    <property type="component" value="Unassembled WGS sequence"/>
</dbReference>
<dbReference type="EMBL" id="SUMB01000003">
    <property type="protein sequence ID" value="TJZ55445.1"/>
    <property type="molecule type" value="Genomic_DNA"/>
</dbReference>
<dbReference type="AlphaFoldDB" id="A0A4U0NM32"/>
<dbReference type="OrthoDB" id="4131521at2"/>
<accession>A0A4U0NM32</accession>
<gene>
    <name evidence="2" type="ORF">FCH28_08765</name>
</gene>
<proteinExistence type="predicted"/>
<evidence type="ECO:0000313" key="2">
    <source>
        <dbReference type="EMBL" id="TJZ55445.1"/>
    </source>
</evidence>
<name>A0A4U0NM32_9ACTN</name>
<evidence type="ECO:0000313" key="3">
    <source>
        <dbReference type="Proteomes" id="UP000308697"/>
    </source>
</evidence>
<protein>
    <submittedName>
        <fullName evidence="2">Uncharacterized protein</fullName>
    </submittedName>
</protein>
<feature type="region of interest" description="Disordered" evidence="1">
    <location>
        <begin position="39"/>
        <end position="75"/>
    </location>
</feature>
<reference evidence="2 3" key="1">
    <citation type="submission" date="2019-04" db="EMBL/GenBank/DDBJ databases">
        <title>Streptomyces piniterrae sp. nov., a heliquinomycin-producing actinomycete isolated from rhizosphere soil of Pinus yunnanensis.</title>
        <authorList>
            <person name="Zhuang X."/>
            <person name="Zhao J."/>
        </authorList>
    </citation>
    <scope>NUCLEOTIDE SEQUENCE [LARGE SCALE GENOMIC DNA]</scope>
    <source>
        <strain evidence="3">jys28</strain>
    </source>
</reference>
<sequence>MAVHDALSSAQVTVTRADRGTMLLPSACDAEALLWKRVPGGLPRDERQEAEEWARPRAYPTSPHASPGGHGEKPRARLLVGSAGSCGQGRDRLIASA</sequence>
<feature type="compositionally biased region" description="Basic and acidic residues" evidence="1">
    <location>
        <begin position="43"/>
        <end position="55"/>
    </location>
</feature>
<evidence type="ECO:0000256" key="1">
    <source>
        <dbReference type="SAM" id="MobiDB-lite"/>
    </source>
</evidence>
<comment type="caution">
    <text evidence="2">The sequence shown here is derived from an EMBL/GenBank/DDBJ whole genome shotgun (WGS) entry which is preliminary data.</text>
</comment>